<dbReference type="Pfam" id="PF00072">
    <property type="entry name" value="Response_reg"/>
    <property type="match status" value="1"/>
</dbReference>
<accession>A0A2W4TYZ8</accession>
<evidence type="ECO:0000256" key="1">
    <source>
        <dbReference type="ARBA" id="ARBA00022553"/>
    </source>
</evidence>
<reference evidence="4 5" key="2">
    <citation type="submission" date="2018-06" db="EMBL/GenBank/DDBJ databases">
        <title>Metagenomic assembly of (sub)arctic Cyanobacteria and their associated microbiome from non-axenic cultures.</title>
        <authorList>
            <person name="Baurain D."/>
        </authorList>
    </citation>
    <scope>NUCLEOTIDE SEQUENCE [LARGE SCALE GENOMIC DNA]</scope>
    <source>
        <strain evidence="4">ULC129bin1</strain>
    </source>
</reference>
<evidence type="ECO:0000313" key="4">
    <source>
        <dbReference type="EMBL" id="PZO12924.1"/>
    </source>
</evidence>
<name>A0A2W4TYZ8_9CYAN</name>
<evidence type="ECO:0000313" key="5">
    <source>
        <dbReference type="Proteomes" id="UP000249354"/>
    </source>
</evidence>
<dbReference type="InterPro" id="IPR001789">
    <property type="entry name" value="Sig_transdc_resp-reg_receiver"/>
</dbReference>
<dbReference type="SMART" id="SM00448">
    <property type="entry name" value="REC"/>
    <property type="match status" value="1"/>
</dbReference>
<sequence length="127" mass="14027">MPPPKRILIVDDEESIQKVVRLSLKMEASWESITASSGVEGIRQAEIRQPDAILLDVMMPDMDGVETFAALQNNPKTRAIPVILLTAKTQSAEKRLFQEMGVSGVIIKPFKPLALASTISQLLQWPC</sequence>
<dbReference type="InterPro" id="IPR050595">
    <property type="entry name" value="Bact_response_regulator"/>
</dbReference>
<dbReference type="InterPro" id="IPR011006">
    <property type="entry name" value="CheY-like_superfamily"/>
</dbReference>
<dbReference type="Gene3D" id="3.40.50.2300">
    <property type="match status" value="1"/>
</dbReference>
<dbReference type="PROSITE" id="PS50110">
    <property type="entry name" value="RESPONSE_REGULATORY"/>
    <property type="match status" value="1"/>
</dbReference>
<reference evidence="5" key="1">
    <citation type="submission" date="2018-04" db="EMBL/GenBank/DDBJ databases">
        <authorList>
            <person name="Cornet L."/>
        </authorList>
    </citation>
    <scope>NUCLEOTIDE SEQUENCE [LARGE SCALE GENOMIC DNA]</scope>
</reference>
<comment type="caution">
    <text evidence="4">The sequence shown here is derived from an EMBL/GenBank/DDBJ whole genome shotgun (WGS) entry which is preliminary data.</text>
</comment>
<organism evidence="4 5">
    <name type="scientific">Leptolyngbya foveolarum</name>
    <dbReference type="NCBI Taxonomy" id="47253"/>
    <lineage>
        <taxon>Bacteria</taxon>
        <taxon>Bacillati</taxon>
        <taxon>Cyanobacteriota</taxon>
        <taxon>Cyanophyceae</taxon>
        <taxon>Leptolyngbyales</taxon>
        <taxon>Leptolyngbyaceae</taxon>
        <taxon>Leptolyngbya group</taxon>
        <taxon>Leptolyngbya</taxon>
    </lineage>
</organism>
<dbReference type="AlphaFoldDB" id="A0A2W4TYZ8"/>
<dbReference type="EMBL" id="QBMC01000136">
    <property type="protein sequence ID" value="PZO12924.1"/>
    <property type="molecule type" value="Genomic_DNA"/>
</dbReference>
<feature type="modified residue" description="4-aspartylphosphate" evidence="2">
    <location>
        <position position="56"/>
    </location>
</feature>
<dbReference type="CDD" id="cd17552">
    <property type="entry name" value="REC_RR468-like"/>
    <property type="match status" value="1"/>
</dbReference>
<keyword evidence="1 2" id="KW-0597">Phosphoprotein</keyword>
<dbReference type="SUPFAM" id="SSF52172">
    <property type="entry name" value="CheY-like"/>
    <property type="match status" value="1"/>
</dbReference>
<proteinExistence type="predicted"/>
<dbReference type="PANTHER" id="PTHR44591:SF22">
    <property type="entry name" value="CHEY SUBFAMILY"/>
    <property type="match status" value="1"/>
</dbReference>
<protein>
    <submittedName>
        <fullName evidence="4">Two-component system response regulator</fullName>
    </submittedName>
</protein>
<dbReference type="PANTHER" id="PTHR44591">
    <property type="entry name" value="STRESS RESPONSE REGULATOR PROTEIN 1"/>
    <property type="match status" value="1"/>
</dbReference>
<dbReference type="Proteomes" id="UP000249354">
    <property type="component" value="Unassembled WGS sequence"/>
</dbReference>
<gene>
    <name evidence="4" type="ORF">DCF25_16835</name>
</gene>
<dbReference type="GO" id="GO:0000160">
    <property type="term" value="P:phosphorelay signal transduction system"/>
    <property type="evidence" value="ECO:0007669"/>
    <property type="project" value="InterPro"/>
</dbReference>
<evidence type="ECO:0000259" key="3">
    <source>
        <dbReference type="PROSITE" id="PS50110"/>
    </source>
</evidence>
<feature type="domain" description="Response regulatory" evidence="3">
    <location>
        <begin position="6"/>
        <end position="123"/>
    </location>
</feature>
<evidence type="ECO:0000256" key="2">
    <source>
        <dbReference type="PROSITE-ProRule" id="PRU00169"/>
    </source>
</evidence>